<dbReference type="AlphaFoldDB" id="A0A2W7N9Y2"/>
<protein>
    <recommendedName>
        <fullName evidence="6">SHOCT domain-containing protein</fullName>
    </recommendedName>
</protein>
<accession>A0A2W7N9Y2</accession>
<evidence type="ECO:0000256" key="1">
    <source>
        <dbReference type="ARBA" id="ARBA00004141"/>
    </source>
</evidence>
<organism evidence="7 8">
    <name type="scientific">Breznakibacter xylanolyticus</name>
    <dbReference type="NCBI Taxonomy" id="990"/>
    <lineage>
        <taxon>Bacteria</taxon>
        <taxon>Pseudomonadati</taxon>
        <taxon>Bacteroidota</taxon>
        <taxon>Bacteroidia</taxon>
        <taxon>Marinilabiliales</taxon>
        <taxon>Marinilabiliaceae</taxon>
        <taxon>Breznakibacter</taxon>
    </lineage>
</organism>
<keyword evidence="8" id="KW-1185">Reference proteome</keyword>
<dbReference type="Pfam" id="PF09851">
    <property type="entry name" value="SHOCT"/>
    <property type="match status" value="1"/>
</dbReference>
<dbReference type="Proteomes" id="UP000249239">
    <property type="component" value="Unassembled WGS sequence"/>
</dbReference>
<evidence type="ECO:0000313" key="7">
    <source>
        <dbReference type="EMBL" id="PZX17235.1"/>
    </source>
</evidence>
<feature type="transmembrane region" description="Helical" evidence="5">
    <location>
        <begin position="102"/>
        <end position="123"/>
    </location>
</feature>
<dbReference type="Pfam" id="PF09685">
    <property type="entry name" value="MamF_MmsF"/>
    <property type="match status" value="1"/>
</dbReference>
<evidence type="ECO:0000259" key="6">
    <source>
        <dbReference type="Pfam" id="PF09851"/>
    </source>
</evidence>
<feature type="transmembrane region" description="Helical" evidence="5">
    <location>
        <begin position="129"/>
        <end position="154"/>
    </location>
</feature>
<evidence type="ECO:0000256" key="4">
    <source>
        <dbReference type="ARBA" id="ARBA00023136"/>
    </source>
</evidence>
<dbReference type="InterPro" id="IPR018649">
    <property type="entry name" value="SHOCT"/>
</dbReference>
<dbReference type="RefSeq" id="WP_111445231.1">
    <property type="nucleotide sequence ID" value="NZ_QKZK01000010.1"/>
</dbReference>
<proteinExistence type="predicted"/>
<comment type="subcellular location">
    <subcellularLocation>
        <location evidence="1">Membrane</location>
        <topology evidence="1">Multi-pass membrane protein</topology>
    </subcellularLocation>
</comment>
<comment type="caution">
    <text evidence="7">The sequence shown here is derived from an EMBL/GenBank/DDBJ whole genome shotgun (WGS) entry which is preliminary data.</text>
</comment>
<feature type="domain" description="SHOCT" evidence="6">
    <location>
        <begin position="6"/>
        <end position="33"/>
    </location>
</feature>
<keyword evidence="4 5" id="KW-0472">Membrane</keyword>
<dbReference type="OrthoDB" id="9808930at2"/>
<evidence type="ECO:0000256" key="5">
    <source>
        <dbReference type="SAM" id="Phobius"/>
    </source>
</evidence>
<sequence>MENKYEELEKLNDLFQRGVITEAEYEREKEKLLNGSFASSQAPLFGMAENSYLMMMHLSLLSGCIYPLLGLIAPLVLWLINKDNNPNVDRHGRVIFNFMISFAIYMAVAVMLLIPFGMFFSIAHLLSPLAFFSGFFPLLVLPILCIVFVVMAAIRANNGVLWHYPLSIRFFKVDE</sequence>
<reference evidence="7 8" key="1">
    <citation type="submission" date="2018-06" db="EMBL/GenBank/DDBJ databases">
        <title>Genomic Encyclopedia of Archaeal and Bacterial Type Strains, Phase II (KMG-II): from individual species to whole genera.</title>
        <authorList>
            <person name="Goeker M."/>
        </authorList>
    </citation>
    <scope>NUCLEOTIDE SEQUENCE [LARGE SCALE GENOMIC DNA]</scope>
    <source>
        <strain evidence="7 8">DSM 6779</strain>
    </source>
</reference>
<dbReference type="EMBL" id="QKZK01000010">
    <property type="protein sequence ID" value="PZX17235.1"/>
    <property type="molecule type" value="Genomic_DNA"/>
</dbReference>
<name>A0A2W7N9Y2_9BACT</name>
<gene>
    <name evidence="7" type="ORF">LX69_01550</name>
</gene>
<feature type="transmembrane region" description="Helical" evidence="5">
    <location>
        <begin position="60"/>
        <end position="81"/>
    </location>
</feature>
<keyword evidence="3 5" id="KW-1133">Transmembrane helix</keyword>
<dbReference type="InterPro" id="IPR019109">
    <property type="entry name" value="MamF_MmsF"/>
</dbReference>
<evidence type="ECO:0000256" key="3">
    <source>
        <dbReference type="ARBA" id="ARBA00022989"/>
    </source>
</evidence>
<evidence type="ECO:0000313" key="8">
    <source>
        <dbReference type="Proteomes" id="UP000249239"/>
    </source>
</evidence>
<evidence type="ECO:0000256" key="2">
    <source>
        <dbReference type="ARBA" id="ARBA00022692"/>
    </source>
</evidence>
<keyword evidence="2 5" id="KW-0812">Transmembrane</keyword>